<name>A0A0D0D4T6_9AGAM</name>
<dbReference type="OrthoDB" id="3044497at2759"/>
<evidence type="ECO:0000313" key="1">
    <source>
        <dbReference type="EMBL" id="KIK74989.1"/>
    </source>
</evidence>
<evidence type="ECO:0000313" key="2">
    <source>
        <dbReference type="Proteomes" id="UP000054538"/>
    </source>
</evidence>
<dbReference type="AlphaFoldDB" id="A0A0D0D4T6"/>
<reference evidence="1 2" key="1">
    <citation type="submission" date="2014-04" db="EMBL/GenBank/DDBJ databases">
        <authorList>
            <consortium name="DOE Joint Genome Institute"/>
            <person name="Kuo A."/>
            <person name="Kohler A."/>
            <person name="Jargeat P."/>
            <person name="Nagy L.G."/>
            <person name="Floudas D."/>
            <person name="Copeland A."/>
            <person name="Barry K.W."/>
            <person name="Cichocki N."/>
            <person name="Veneault-Fourrey C."/>
            <person name="LaButti K."/>
            <person name="Lindquist E.A."/>
            <person name="Lipzen A."/>
            <person name="Lundell T."/>
            <person name="Morin E."/>
            <person name="Murat C."/>
            <person name="Sun H."/>
            <person name="Tunlid A."/>
            <person name="Henrissat B."/>
            <person name="Grigoriev I.V."/>
            <person name="Hibbett D.S."/>
            <person name="Martin F."/>
            <person name="Nordberg H.P."/>
            <person name="Cantor M.N."/>
            <person name="Hua S.X."/>
        </authorList>
    </citation>
    <scope>NUCLEOTIDE SEQUENCE [LARGE SCALE GENOMIC DNA]</scope>
    <source>
        <strain evidence="1 2">Ve08.2h10</strain>
    </source>
</reference>
<protein>
    <submittedName>
        <fullName evidence="1">Uncharacterized protein</fullName>
    </submittedName>
</protein>
<keyword evidence="2" id="KW-1185">Reference proteome</keyword>
<accession>A0A0D0D4T6</accession>
<sequence>MLNRPEGGFEWLKDHNSRFEHSKFAVLDFSMNSMKEHPPMNIKGTVISPGRTHRFLGGKGPPTFSSYVAFPPPLKAFLSP</sequence>
<reference evidence="2" key="2">
    <citation type="submission" date="2015-01" db="EMBL/GenBank/DDBJ databases">
        <title>Evolutionary Origins and Diversification of the Mycorrhizal Mutualists.</title>
        <authorList>
            <consortium name="DOE Joint Genome Institute"/>
            <consortium name="Mycorrhizal Genomics Consortium"/>
            <person name="Kohler A."/>
            <person name="Kuo A."/>
            <person name="Nagy L.G."/>
            <person name="Floudas D."/>
            <person name="Copeland A."/>
            <person name="Barry K.W."/>
            <person name="Cichocki N."/>
            <person name="Veneault-Fourrey C."/>
            <person name="LaButti K."/>
            <person name="Lindquist E.A."/>
            <person name="Lipzen A."/>
            <person name="Lundell T."/>
            <person name="Morin E."/>
            <person name="Murat C."/>
            <person name="Riley R."/>
            <person name="Ohm R."/>
            <person name="Sun H."/>
            <person name="Tunlid A."/>
            <person name="Henrissat B."/>
            <person name="Grigoriev I.V."/>
            <person name="Hibbett D.S."/>
            <person name="Martin F."/>
        </authorList>
    </citation>
    <scope>NUCLEOTIDE SEQUENCE [LARGE SCALE GENOMIC DNA]</scope>
    <source>
        <strain evidence="2">Ve08.2h10</strain>
    </source>
</reference>
<dbReference type="HOGENOM" id="CLU_2590464_0_0_1"/>
<organism evidence="1 2">
    <name type="scientific">Paxillus rubicundulus Ve08.2h10</name>
    <dbReference type="NCBI Taxonomy" id="930991"/>
    <lineage>
        <taxon>Eukaryota</taxon>
        <taxon>Fungi</taxon>
        <taxon>Dikarya</taxon>
        <taxon>Basidiomycota</taxon>
        <taxon>Agaricomycotina</taxon>
        <taxon>Agaricomycetes</taxon>
        <taxon>Agaricomycetidae</taxon>
        <taxon>Boletales</taxon>
        <taxon>Paxilineae</taxon>
        <taxon>Paxillaceae</taxon>
        <taxon>Paxillus</taxon>
    </lineage>
</organism>
<dbReference type="Proteomes" id="UP000054538">
    <property type="component" value="Unassembled WGS sequence"/>
</dbReference>
<dbReference type="STRING" id="930991.A0A0D0D4T6"/>
<proteinExistence type="predicted"/>
<dbReference type="EMBL" id="KN828427">
    <property type="protein sequence ID" value="KIK74989.1"/>
    <property type="molecule type" value="Genomic_DNA"/>
</dbReference>
<gene>
    <name evidence="1" type="ORF">PAXRUDRAFT_19372</name>
</gene>
<dbReference type="InParanoid" id="A0A0D0D4T6"/>